<dbReference type="PANTHER" id="PTHR14087:SF7">
    <property type="entry name" value="THYMOCYTE NUCLEAR PROTEIN 1"/>
    <property type="match status" value="1"/>
</dbReference>
<keyword evidence="3" id="KW-1185">Reference proteome</keyword>
<dbReference type="CDD" id="cd21133">
    <property type="entry name" value="EVE"/>
    <property type="match status" value="1"/>
</dbReference>
<dbReference type="SUPFAM" id="SSF88697">
    <property type="entry name" value="PUA domain-like"/>
    <property type="match status" value="1"/>
</dbReference>
<dbReference type="PANTHER" id="PTHR14087">
    <property type="entry name" value="THYMOCYTE NUCLEAR PROTEIN 1"/>
    <property type="match status" value="1"/>
</dbReference>
<evidence type="ECO:0000313" key="3">
    <source>
        <dbReference type="Proteomes" id="UP000643610"/>
    </source>
</evidence>
<name>A0ABR6XN22_9BURK</name>
<dbReference type="Pfam" id="PF01878">
    <property type="entry name" value="EVE"/>
    <property type="match status" value="1"/>
</dbReference>
<evidence type="ECO:0000313" key="2">
    <source>
        <dbReference type="EMBL" id="MBC3830840.1"/>
    </source>
</evidence>
<proteinExistence type="predicted"/>
<protein>
    <submittedName>
        <fullName evidence="2">EVE domain-containing protein</fullName>
    </submittedName>
</protein>
<accession>A0ABR6XN22</accession>
<evidence type="ECO:0000259" key="1">
    <source>
        <dbReference type="Pfam" id="PF01878"/>
    </source>
</evidence>
<dbReference type="InterPro" id="IPR047197">
    <property type="entry name" value="THYN1-like_EVE"/>
</dbReference>
<dbReference type="EMBL" id="JACOFU010000002">
    <property type="protein sequence ID" value="MBC3830840.1"/>
    <property type="molecule type" value="Genomic_DNA"/>
</dbReference>
<feature type="domain" description="EVE" evidence="1">
    <location>
        <begin position="2"/>
        <end position="148"/>
    </location>
</feature>
<dbReference type="InterPro" id="IPR015947">
    <property type="entry name" value="PUA-like_sf"/>
</dbReference>
<reference evidence="2 3" key="1">
    <citation type="submission" date="2020-08" db="EMBL/GenBank/DDBJ databases">
        <title>Novel species isolated from subtropical streams in China.</title>
        <authorList>
            <person name="Lu H."/>
        </authorList>
    </citation>
    <scope>NUCLEOTIDE SEQUENCE [LARGE SCALE GENOMIC DNA]</scope>
    <source>
        <strain evidence="2 3">KCTC 52442</strain>
    </source>
</reference>
<sequence>MKYWLMKSEPSEVSIDDALRIGAAPWFGVRNYQARNFMRDQMQVGDGVLFYHSSCDEPGVVGIAEVASTPYPDATQFDAKSHYFDPKATPENPRWILVDVKAIRKTRVLSLAEMRANEDLASMVVLQKGSRLSITPVTAAEWKVVLKLLDKK</sequence>
<dbReference type="InterPro" id="IPR002740">
    <property type="entry name" value="EVE_domain"/>
</dbReference>
<dbReference type="Gene3D" id="3.10.590.10">
    <property type="entry name" value="ph1033 like domains"/>
    <property type="match status" value="1"/>
</dbReference>
<dbReference type="Proteomes" id="UP000643610">
    <property type="component" value="Unassembled WGS sequence"/>
</dbReference>
<dbReference type="InterPro" id="IPR052181">
    <property type="entry name" value="5hmC_binding"/>
</dbReference>
<dbReference type="RefSeq" id="WP_186889894.1">
    <property type="nucleotide sequence ID" value="NZ_JACOFU010000002.1"/>
</dbReference>
<comment type="caution">
    <text evidence="2">The sequence shown here is derived from an EMBL/GenBank/DDBJ whole genome shotgun (WGS) entry which is preliminary data.</text>
</comment>
<organism evidence="2 3">
    <name type="scientific">Undibacterium amnicola</name>
    <dbReference type="NCBI Taxonomy" id="1834038"/>
    <lineage>
        <taxon>Bacteria</taxon>
        <taxon>Pseudomonadati</taxon>
        <taxon>Pseudomonadota</taxon>
        <taxon>Betaproteobacteria</taxon>
        <taxon>Burkholderiales</taxon>
        <taxon>Oxalobacteraceae</taxon>
        <taxon>Undibacterium</taxon>
    </lineage>
</organism>
<gene>
    <name evidence="2" type="ORF">H8K33_04915</name>
</gene>